<evidence type="ECO:0000313" key="2">
    <source>
        <dbReference type="EMBL" id="QHT28228.1"/>
    </source>
</evidence>
<dbReference type="Gene3D" id="1.10.510.10">
    <property type="entry name" value="Transferase(Phosphotransferase) domain 1"/>
    <property type="match status" value="1"/>
</dbReference>
<evidence type="ECO:0000256" key="1">
    <source>
        <dbReference type="SAM" id="MobiDB-lite"/>
    </source>
</evidence>
<name>A0A6C0EH20_9ZZZZ</name>
<dbReference type="PANTHER" id="PTHR24419:SF18">
    <property type="entry name" value="SERINE_THREONINE-PROTEIN KINASE HASPIN"/>
    <property type="match status" value="1"/>
</dbReference>
<proteinExistence type="predicted"/>
<accession>A0A6C0EH20</accession>
<dbReference type="GO" id="GO:0035556">
    <property type="term" value="P:intracellular signal transduction"/>
    <property type="evidence" value="ECO:0007669"/>
    <property type="project" value="TreeGrafter"/>
</dbReference>
<dbReference type="PANTHER" id="PTHR24419">
    <property type="entry name" value="INTERLEUKIN-1 RECEPTOR-ASSOCIATED KINASE"/>
    <property type="match status" value="1"/>
</dbReference>
<sequence>MEIGYSKHGNEELFKDLENEGFSNLQDIQNYIPIYKEFFDLNKKNYKNVNFNSAFALTKIKEKINYNKYVIEVENTLTNVKNDKHCYCKFAPLIDPIKYMMGKYKDIDENEFYKLPYIDEKKDNVLEKYDLIHNVAYVDALFSYLTSKMKVNGFVHANEYYGMFLANQKGFKINVEDDLEYMFQSHFFNNNMHALFEIENNNSLFVNRSFKYKKPIEINNNSVDLEVEEFPNDIIDTIFKKVTNDISSQIVNIHQDLSASMVNDMVYENIEHTNKVKNGDSEDDNSSTCSSSSSVTNNTDENDEMSVENDGEACESDSESECSSESSDEENESFAIIKKYPTLAIFTECCEDTLDNYMMDNEISNNEWKSILFQIIVILHYYQKEFLFTHNDLHSSNIVFEYTNESHLYYEINNKKYKVPSHGRIFKIIDFGRSIFTINGKRFCSDSFSKGEDADTQYNTEPFFNEEKPRIEPNYSFDLCRFGCSMYDFFIEQVEEEDDICKENPIANLIRNWCLDDNGKNILYKKSGEERYPEFKLYKMIARNVHKHEPSKQLEKGIFKKFLTKEKFKSNKVMKI</sequence>
<feature type="region of interest" description="Disordered" evidence="1">
    <location>
        <begin position="274"/>
        <end position="329"/>
    </location>
</feature>
<organism evidence="2">
    <name type="scientific">viral metagenome</name>
    <dbReference type="NCBI Taxonomy" id="1070528"/>
    <lineage>
        <taxon>unclassified sequences</taxon>
        <taxon>metagenomes</taxon>
        <taxon>organismal metagenomes</taxon>
    </lineage>
</organism>
<dbReference type="InterPro" id="IPR011009">
    <property type="entry name" value="Kinase-like_dom_sf"/>
</dbReference>
<protein>
    <recommendedName>
        <fullName evidence="3">Protein kinase domain-containing protein</fullName>
    </recommendedName>
</protein>
<dbReference type="EMBL" id="MN738853">
    <property type="protein sequence ID" value="QHT28228.1"/>
    <property type="molecule type" value="Genomic_DNA"/>
</dbReference>
<dbReference type="AlphaFoldDB" id="A0A6C0EH20"/>
<feature type="compositionally biased region" description="Low complexity" evidence="1">
    <location>
        <begin position="286"/>
        <end position="299"/>
    </location>
</feature>
<feature type="compositionally biased region" description="Acidic residues" evidence="1">
    <location>
        <begin position="300"/>
        <end position="329"/>
    </location>
</feature>
<dbReference type="SUPFAM" id="SSF56112">
    <property type="entry name" value="Protein kinase-like (PK-like)"/>
    <property type="match status" value="1"/>
</dbReference>
<dbReference type="GO" id="GO:0000278">
    <property type="term" value="P:mitotic cell cycle"/>
    <property type="evidence" value="ECO:0007669"/>
    <property type="project" value="TreeGrafter"/>
</dbReference>
<dbReference type="GO" id="GO:0005634">
    <property type="term" value="C:nucleus"/>
    <property type="evidence" value="ECO:0007669"/>
    <property type="project" value="TreeGrafter"/>
</dbReference>
<evidence type="ECO:0008006" key="3">
    <source>
        <dbReference type="Google" id="ProtNLM"/>
    </source>
</evidence>
<reference evidence="2" key="1">
    <citation type="journal article" date="2020" name="Nature">
        <title>Giant virus diversity and host interactions through global metagenomics.</title>
        <authorList>
            <person name="Schulz F."/>
            <person name="Roux S."/>
            <person name="Paez-Espino D."/>
            <person name="Jungbluth S."/>
            <person name="Walsh D.A."/>
            <person name="Denef V.J."/>
            <person name="McMahon K.D."/>
            <person name="Konstantinidis K.T."/>
            <person name="Eloe-Fadrosh E.A."/>
            <person name="Kyrpides N.C."/>
            <person name="Woyke T."/>
        </authorList>
    </citation>
    <scope>NUCLEOTIDE SEQUENCE</scope>
    <source>
        <strain evidence="2">GVMAG-M-3300001348-25</strain>
    </source>
</reference>
<dbReference type="GO" id="GO:0005737">
    <property type="term" value="C:cytoplasm"/>
    <property type="evidence" value="ECO:0007669"/>
    <property type="project" value="TreeGrafter"/>
</dbReference>
<dbReference type="GO" id="GO:0072354">
    <property type="term" value="F:histone H3T3 kinase activity"/>
    <property type="evidence" value="ECO:0007669"/>
    <property type="project" value="TreeGrafter"/>
</dbReference>